<evidence type="ECO:0008006" key="4">
    <source>
        <dbReference type="Google" id="ProtNLM"/>
    </source>
</evidence>
<proteinExistence type="predicted"/>
<evidence type="ECO:0000256" key="1">
    <source>
        <dbReference type="SAM" id="Phobius"/>
    </source>
</evidence>
<protein>
    <recommendedName>
        <fullName evidence="4">FBD domain-containing protein</fullName>
    </recommendedName>
</protein>
<evidence type="ECO:0000313" key="2">
    <source>
        <dbReference type="EMBL" id="KAL0058080.1"/>
    </source>
</evidence>
<reference evidence="2 3" key="1">
    <citation type="submission" date="2024-05" db="EMBL/GenBank/DDBJ databases">
        <title>A draft genome resource for the thread blight pathogen Marasmius tenuissimus strain MS-2.</title>
        <authorList>
            <person name="Yulfo-Soto G.E."/>
            <person name="Baruah I.K."/>
            <person name="Amoako-Attah I."/>
            <person name="Bukari Y."/>
            <person name="Meinhardt L.W."/>
            <person name="Bailey B.A."/>
            <person name="Cohen S.P."/>
        </authorList>
    </citation>
    <scope>NUCLEOTIDE SEQUENCE [LARGE SCALE GENOMIC DNA]</scope>
    <source>
        <strain evidence="2 3">MS-2</strain>
    </source>
</reference>
<keyword evidence="1" id="KW-0812">Transmembrane</keyword>
<keyword evidence="3" id="KW-1185">Reference proteome</keyword>
<name>A0ABR2Z8S9_9AGAR</name>
<accession>A0ABR2Z8S9</accession>
<dbReference type="EMBL" id="JBBXMP010000371">
    <property type="protein sequence ID" value="KAL0058080.1"/>
    <property type="molecule type" value="Genomic_DNA"/>
</dbReference>
<evidence type="ECO:0000313" key="3">
    <source>
        <dbReference type="Proteomes" id="UP001437256"/>
    </source>
</evidence>
<organism evidence="2 3">
    <name type="scientific">Marasmius tenuissimus</name>
    <dbReference type="NCBI Taxonomy" id="585030"/>
    <lineage>
        <taxon>Eukaryota</taxon>
        <taxon>Fungi</taxon>
        <taxon>Dikarya</taxon>
        <taxon>Basidiomycota</taxon>
        <taxon>Agaricomycotina</taxon>
        <taxon>Agaricomycetes</taxon>
        <taxon>Agaricomycetidae</taxon>
        <taxon>Agaricales</taxon>
        <taxon>Marasmiineae</taxon>
        <taxon>Marasmiaceae</taxon>
        <taxon>Marasmius</taxon>
    </lineage>
</organism>
<keyword evidence="1" id="KW-0472">Membrane</keyword>
<sequence>MAWDVVSPHLGRCKELGLDISADDLSAIQDLSFPILETFHLGPLLAYDNDTCSWLSRAIEGAAKLTKVVLFWPLSSIPYSQLVTLKIRAMHEDDVEFLLSCLLECKALEYLNILVRDEPSGQDLPTMDVNLPSFNRLKICVNEPINANNIVRALLHSLTMPSLVKFKLSQDRWPGHDVLHVLTQRSPLLQRLEMTTIHVGNELHDSPVVQSSPLLSFLSNLSHLEHFKFEFASANEKLPDASIHLIATSLLWLLSRLSLDDDHSDLESKATFLPKLQYMHLHPEHINLDASVVHQFREVAVARILLHFETRYYSDNSRFHVRTVGEIFQALVMTTYFLAINLYIPILFD</sequence>
<feature type="transmembrane region" description="Helical" evidence="1">
    <location>
        <begin position="327"/>
        <end position="348"/>
    </location>
</feature>
<gene>
    <name evidence="2" type="ORF">AAF712_015259</name>
</gene>
<keyword evidence="1" id="KW-1133">Transmembrane helix</keyword>
<dbReference type="Proteomes" id="UP001437256">
    <property type="component" value="Unassembled WGS sequence"/>
</dbReference>
<comment type="caution">
    <text evidence="2">The sequence shown here is derived from an EMBL/GenBank/DDBJ whole genome shotgun (WGS) entry which is preliminary data.</text>
</comment>